<dbReference type="PANTHER" id="PTHR37299">
    <property type="entry name" value="TRANSCRIPTIONAL REGULATOR-RELATED"/>
    <property type="match status" value="1"/>
</dbReference>
<feature type="domain" description="Response regulatory" evidence="2">
    <location>
        <begin position="4"/>
        <end position="117"/>
    </location>
</feature>
<dbReference type="InterPro" id="IPR007492">
    <property type="entry name" value="LytTR_DNA-bd_dom"/>
</dbReference>
<organism evidence="4 5">
    <name type="scientific">Tenacibaculum jejuense</name>
    <dbReference type="NCBI Taxonomy" id="584609"/>
    <lineage>
        <taxon>Bacteria</taxon>
        <taxon>Pseudomonadati</taxon>
        <taxon>Bacteroidota</taxon>
        <taxon>Flavobacteriia</taxon>
        <taxon>Flavobacteriales</taxon>
        <taxon>Flavobacteriaceae</taxon>
        <taxon>Tenacibaculum</taxon>
    </lineage>
</organism>
<dbReference type="InterPro" id="IPR001789">
    <property type="entry name" value="Sig_transdc_resp-reg_receiver"/>
</dbReference>
<dbReference type="Pfam" id="PF00072">
    <property type="entry name" value="Response_reg"/>
    <property type="match status" value="1"/>
</dbReference>
<dbReference type="Gene3D" id="3.40.50.2300">
    <property type="match status" value="1"/>
</dbReference>
<dbReference type="KEGG" id="tje:TJEJU_3073"/>
<dbReference type="SUPFAM" id="SSF52172">
    <property type="entry name" value="CheY-like"/>
    <property type="match status" value="1"/>
</dbReference>
<dbReference type="Gene3D" id="2.40.50.1020">
    <property type="entry name" value="LytTr DNA-binding domain"/>
    <property type="match status" value="1"/>
</dbReference>
<feature type="modified residue" description="4-aspartylphosphate" evidence="1">
    <location>
        <position position="55"/>
    </location>
</feature>
<sequence>MDIKYITVDNQKVARTRIEKLLNNYHSFQSVGSFSNGAEAIDHINYLNPDVVFLDIQVEDMSGFDIIERTSPSTRPLFVFITEDGGFAHKAFDYLAFDYIVKPFSDNRIHQSINNIINHKKKDELLNIQSSIKDILSLIQQKEISENKKINIKSGNKILFIETDTIKHISASGYYVEIFTTDNKMHLLRESLSSLIRRLNSPKFMRIHRSTIINSDFIEEIIVSNYGETDVKITGVKTTFRVSKGYKKEFQELIGIK</sequence>
<keyword evidence="4" id="KW-0238">DNA-binding</keyword>
<proteinExistence type="predicted"/>
<dbReference type="InterPro" id="IPR011006">
    <property type="entry name" value="CheY-like_superfamily"/>
</dbReference>
<evidence type="ECO:0000313" key="4">
    <source>
        <dbReference type="EMBL" id="SNR16730.1"/>
    </source>
</evidence>
<dbReference type="SMART" id="SM00448">
    <property type="entry name" value="REC"/>
    <property type="match status" value="1"/>
</dbReference>
<feature type="domain" description="HTH LytTR-type" evidence="3">
    <location>
        <begin position="150"/>
        <end position="256"/>
    </location>
</feature>
<dbReference type="RefSeq" id="WP_095073480.1">
    <property type="nucleotide sequence ID" value="NZ_LT899436.1"/>
</dbReference>
<dbReference type="GO" id="GO:0000156">
    <property type="term" value="F:phosphorelay response regulator activity"/>
    <property type="evidence" value="ECO:0007669"/>
    <property type="project" value="InterPro"/>
</dbReference>
<dbReference type="AlphaFoldDB" id="A0A238UE94"/>
<keyword evidence="1" id="KW-0597">Phosphoprotein</keyword>
<dbReference type="InterPro" id="IPR046947">
    <property type="entry name" value="LytR-like"/>
</dbReference>
<protein>
    <submittedName>
        <fullName evidence="4">Two-component system response regulator containing LytTR DNA-binding domain</fullName>
    </submittedName>
</protein>
<dbReference type="Pfam" id="PF04397">
    <property type="entry name" value="LytTR"/>
    <property type="match status" value="1"/>
</dbReference>
<dbReference type="PROSITE" id="PS50930">
    <property type="entry name" value="HTH_LYTTR"/>
    <property type="match status" value="1"/>
</dbReference>
<dbReference type="PANTHER" id="PTHR37299:SF1">
    <property type="entry name" value="STAGE 0 SPORULATION PROTEIN A HOMOLOG"/>
    <property type="match status" value="1"/>
</dbReference>
<evidence type="ECO:0000313" key="5">
    <source>
        <dbReference type="Proteomes" id="UP000215214"/>
    </source>
</evidence>
<dbReference type="EMBL" id="LT899436">
    <property type="protein sequence ID" value="SNR16730.1"/>
    <property type="molecule type" value="Genomic_DNA"/>
</dbReference>
<evidence type="ECO:0000259" key="2">
    <source>
        <dbReference type="PROSITE" id="PS50110"/>
    </source>
</evidence>
<accession>A0A238UE94</accession>
<dbReference type="Proteomes" id="UP000215214">
    <property type="component" value="Chromosome TJEJU"/>
</dbReference>
<evidence type="ECO:0000256" key="1">
    <source>
        <dbReference type="PROSITE-ProRule" id="PRU00169"/>
    </source>
</evidence>
<reference evidence="4 5" key="1">
    <citation type="submission" date="2017-07" db="EMBL/GenBank/DDBJ databases">
        <authorList>
            <person name="Sun Z.S."/>
            <person name="Albrecht U."/>
            <person name="Echele G."/>
            <person name="Lee C.C."/>
        </authorList>
    </citation>
    <scope>NUCLEOTIDE SEQUENCE [LARGE SCALE GENOMIC DNA]</scope>
    <source>
        <strain evidence="5">type strain: KCTC 22618</strain>
    </source>
</reference>
<evidence type="ECO:0000259" key="3">
    <source>
        <dbReference type="PROSITE" id="PS50930"/>
    </source>
</evidence>
<dbReference type="OrthoDB" id="2168082at2"/>
<dbReference type="PROSITE" id="PS50110">
    <property type="entry name" value="RESPONSE_REGULATORY"/>
    <property type="match status" value="1"/>
</dbReference>
<gene>
    <name evidence="4" type="ORF">TJEJU_3073</name>
</gene>
<name>A0A238UE94_9FLAO</name>
<keyword evidence="5" id="KW-1185">Reference proteome</keyword>
<dbReference type="SMART" id="SM00850">
    <property type="entry name" value="LytTR"/>
    <property type="match status" value="1"/>
</dbReference>
<dbReference type="GO" id="GO:0003677">
    <property type="term" value="F:DNA binding"/>
    <property type="evidence" value="ECO:0007669"/>
    <property type="project" value="UniProtKB-KW"/>
</dbReference>